<comment type="caution">
    <text evidence="2">The sequence shown here is derived from an EMBL/GenBank/DDBJ whole genome shotgun (WGS) entry which is preliminary data.</text>
</comment>
<feature type="compositionally biased region" description="Basic and acidic residues" evidence="1">
    <location>
        <begin position="14"/>
        <end position="51"/>
    </location>
</feature>
<proteinExistence type="predicted"/>
<dbReference type="RefSeq" id="WP_258827880.1">
    <property type="nucleotide sequence ID" value="NZ_JANUHA010000006.1"/>
</dbReference>
<sequence length="61" mass="6990">MSNTDGGNGASGRIARELERERQERALHDEARAHLDAQDEFRTKDARERMDITTLKRPPGR</sequence>
<dbReference type="EMBL" id="JANUHA010000006">
    <property type="protein sequence ID" value="MCS0596847.1"/>
    <property type="molecule type" value="Genomic_DNA"/>
</dbReference>
<accession>A0ABT2AKR8</accession>
<protein>
    <submittedName>
        <fullName evidence="2">Uncharacterized protein</fullName>
    </submittedName>
</protein>
<evidence type="ECO:0000256" key="1">
    <source>
        <dbReference type="SAM" id="MobiDB-lite"/>
    </source>
</evidence>
<name>A0ABT2AKR8_9BURK</name>
<feature type="compositionally biased region" description="Gly residues" evidence="1">
    <location>
        <begin position="1"/>
        <end position="10"/>
    </location>
</feature>
<evidence type="ECO:0000313" key="2">
    <source>
        <dbReference type="EMBL" id="MCS0596847.1"/>
    </source>
</evidence>
<gene>
    <name evidence="2" type="ORF">NX780_10840</name>
</gene>
<organism evidence="2 3">
    <name type="scientific">Massilia agri</name>
    <dbReference type="NCBI Taxonomy" id="1886785"/>
    <lineage>
        <taxon>Bacteria</taxon>
        <taxon>Pseudomonadati</taxon>
        <taxon>Pseudomonadota</taxon>
        <taxon>Betaproteobacteria</taxon>
        <taxon>Burkholderiales</taxon>
        <taxon>Oxalobacteraceae</taxon>
        <taxon>Telluria group</taxon>
        <taxon>Massilia</taxon>
    </lineage>
</organism>
<dbReference type="Proteomes" id="UP001206572">
    <property type="component" value="Unassembled WGS sequence"/>
</dbReference>
<keyword evidence="3" id="KW-1185">Reference proteome</keyword>
<evidence type="ECO:0000313" key="3">
    <source>
        <dbReference type="Proteomes" id="UP001206572"/>
    </source>
</evidence>
<feature type="region of interest" description="Disordered" evidence="1">
    <location>
        <begin position="1"/>
        <end position="61"/>
    </location>
</feature>
<reference evidence="2 3" key="1">
    <citation type="submission" date="2022-08" db="EMBL/GenBank/DDBJ databases">
        <title>Reclassification of Massilia species as members of the genera Telluria, Duganella, Pseudoduganella, Mokoshia gen. nov. and Zemynaea gen. nov. using orthogonal and non-orthogonal genome-based approaches.</title>
        <authorList>
            <person name="Bowman J.P."/>
        </authorList>
    </citation>
    <scope>NUCLEOTIDE SEQUENCE [LARGE SCALE GENOMIC DNA]</scope>
    <source>
        <strain evidence="2 3">JCM 31661</strain>
    </source>
</reference>